<proteinExistence type="inferred from homology"/>
<evidence type="ECO:0000313" key="4">
    <source>
        <dbReference type="Proteomes" id="UP000287224"/>
    </source>
</evidence>
<organism evidence="3 4">
    <name type="scientific">Dictyobacter aurantiacus</name>
    <dbReference type="NCBI Taxonomy" id="1936993"/>
    <lineage>
        <taxon>Bacteria</taxon>
        <taxon>Bacillati</taxon>
        <taxon>Chloroflexota</taxon>
        <taxon>Ktedonobacteria</taxon>
        <taxon>Ktedonobacterales</taxon>
        <taxon>Dictyobacteraceae</taxon>
        <taxon>Dictyobacter</taxon>
    </lineage>
</organism>
<sequence>MSLRFFQVDAFTHTPFAGNAAVVCILDEPREDRWLQQVASEMNQAATAFLHPEGDGYRLRWFSAHVELELCGHGTLASAHTLWEQGYLSPETEGRFYSRGGFLTARRRGEWIELNFPAKPEQDVEPLPAMSASLGVTPRYVGKSQLDYLVELESEEVVRGLQPDFARLATLPARGVIVTAAASGKQDYDFVSRFFCPSVGINEDPVTGSAHCVLSPFWSKRLGRGQLTGYQASRRGGTVRVLLDGDRVRLGGQAITISRGELL</sequence>
<dbReference type="Pfam" id="PF02567">
    <property type="entry name" value="PhzC-PhzF"/>
    <property type="match status" value="1"/>
</dbReference>
<comment type="similarity">
    <text evidence="1">Belongs to the PhzF family.</text>
</comment>
<accession>A0A401ZL64</accession>
<evidence type="ECO:0000256" key="1">
    <source>
        <dbReference type="ARBA" id="ARBA00008270"/>
    </source>
</evidence>
<evidence type="ECO:0000313" key="3">
    <source>
        <dbReference type="EMBL" id="GCE07550.1"/>
    </source>
</evidence>
<gene>
    <name evidence="3" type="ORF">KDAU_48790</name>
</gene>
<dbReference type="Proteomes" id="UP000287224">
    <property type="component" value="Unassembled WGS sequence"/>
</dbReference>
<name>A0A401ZL64_9CHLR</name>
<dbReference type="SUPFAM" id="SSF54506">
    <property type="entry name" value="Diaminopimelate epimerase-like"/>
    <property type="match status" value="1"/>
</dbReference>
<dbReference type="GO" id="GO:0005737">
    <property type="term" value="C:cytoplasm"/>
    <property type="evidence" value="ECO:0007669"/>
    <property type="project" value="TreeGrafter"/>
</dbReference>
<dbReference type="PIRSF" id="PIRSF016184">
    <property type="entry name" value="PhzC_PhzF"/>
    <property type="match status" value="1"/>
</dbReference>
<dbReference type="Gene3D" id="3.10.310.10">
    <property type="entry name" value="Diaminopimelate Epimerase, Chain A, domain 1"/>
    <property type="match status" value="2"/>
</dbReference>
<protein>
    <submittedName>
        <fullName evidence="3">Phenazine biosynthesis protein</fullName>
    </submittedName>
</protein>
<dbReference type="OrthoDB" id="9788221at2"/>
<dbReference type="EMBL" id="BIFQ01000001">
    <property type="protein sequence ID" value="GCE07550.1"/>
    <property type="molecule type" value="Genomic_DNA"/>
</dbReference>
<reference evidence="4" key="1">
    <citation type="submission" date="2018-12" db="EMBL/GenBank/DDBJ databases">
        <title>Tengunoibacter tsumagoiensis gen. nov., sp. nov., Dictyobacter kobayashii sp. nov., D. alpinus sp. nov., and D. joshuensis sp. nov. and description of Dictyobacteraceae fam. nov. within the order Ktedonobacterales isolated from Tengu-no-mugimeshi.</title>
        <authorList>
            <person name="Wang C.M."/>
            <person name="Zheng Y."/>
            <person name="Sakai Y."/>
            <person name="Toyoda A."/>
            <person name="Minakuchi Y."/>
            <person name="Abe K."/>
            <person name="Yokota A."/>
            <person name="Yabe S."/>
        </authorList>
    </citation>
    <scope>NUCLEOTIDE SEQUENCE [LARGE SCALE GENOMIC DNA]</scope>
    <source>
        <strain evidence="4">S-27</strain>
    </source>
</reference>
<keyword evidence="2" id="KW-0413">Isomerase</keyword>
<dbReference type="AlphaFoldDB" id="A0A401ZL64"/>
<dbReference type="PANTHER" id="PTHR13774">
    <property type="entry name" value="PHENAZINE BIOSYNTHESIS PROTEIN"/>
    <property type="match status" value="1"/>
</dbReference>
<dbReference type="PANTHER" id="PTHR13774:SF17">
    <property type="entry name" value="PHENAZINE BIOSYNTHESIS-LIKE DOMAIN-CONTAINING PROTEIN"/>
    <property type="match status" value="1"/>
</dbReference>
<comment type="caution">
    <text evidence="3">The sequence shown here is derived from an EMBL/GenBank/DDBJ whole genome shotgun (WGS) entry which is preliminary data.</text>
</comment>
<dbReference type="RefSeq" id="WP_126598891.1">
    <property type="nucleotide sequence ID" value="NZ_BIFQ01000001.1"/>
</dbReference>
<evidence type="ECO:0000256" key="2">
    <source>
        <dbReference type="ARBA" id="ARBA00023235"/>
    </source>
</evidence>
<dbReference type="InterPro" id="IPR003719">
    <property type="entry name" value="Phenazine_PhzF-like"/>
</dbReference>
<keyword evidence="4" id="KW-1185">Reference proteome</keyword>
<dbReference type="GO" id="GO:0016853">
    <property type="term" value="F:isomerase activity"/>
    <property type="evidence" value="ECO:0007669"/>
    <property type="project" value="UniProtKB-KW"/>
</dbReference>